<evidence type="ECO:0000256" key="5">
    <source>
        <dbReference type="ARBA" id="ARBA00023033"/>
    </source>
</evidence>
<evidence type="ECO:0000313" key="7">
    <source>
        <dbReference type="EMBL" id="KAG4417737.1"/>
    </source>
</evidence>
<reference evidence="7" key="1">
    <citation type="submission" date="2021-02" db="EMBL/GenBank/DDBJ databases">
        <title>Genome sequence Cadophora malorum strain M34.</title>
        <authorList>
            <person name="Stefanovic E."/>
            <person name="Vu D."/>
            <person name="Scully C."/>
            <person name="Dijksterhuis J."/>
            <person name="Roader J."/>
            <person name="Houbraken J."/>
        </authorList>
    </citation>
    <scope>NUCLEOTIDE SEQUENCE</scope>
    <source>
        <strain evidence="7">M34</strain>
    </source>
</reference>
<dbReference type="AlphaFoldDB" id="A0A8H7TEI8"/>
<evidence type="ECO:0000256" key="3">
    <source>
        <dbReference type="ARBA" id="ARBA00022827"/>
    </source>
</evidence>
<keyword evidence="4" id="KW-0560">Oxidoreductase</keyword>
<comment type="similarity">
    <text evidence="1">Belongs to the paxM FAD-dependent monooxygenase family.</text>
</comment>
<dbReference type="OrthoDB" id="16820at2759"/>
<keyword evidence="5" id="KW-0503">Monooxygenase</keyword>
<keyword evidence="8" id="KW-1185">Reference proteome</keyword>
<keyword evidence="2" id="KW-0285">Flavoprotein</keyword>
<dbReference type="Pfam" id="PF01494">
    <property type="entry name" value="FAD_binding_3"/>
    <property type="match status" value="1"/>
</dbReference>
<comment type="caution">
    <text evidence="7">The sequence shown here is derived from an EMBL/GenBank/DDBJ whole genome shotgun (WGS) entry which is preliminary data.</text>
</comment>
<dbReference type="PANTHER" id="PTHR13789">
    <property type="entry name" value="MONOOXYGENASE"/>
    <property type="match status" value="1"/>
</dbReference>
<evidence type="ECO:0000259" key="6">
    <source>
        <dbReference type="Pfam" id="PF01494"/>
    </source>
</evidence>
<feature type="domain" description="FAD-binding" evidence="6">
    <location>
        <begin position="12"/>
        <end position="359"/>
    </location>
</feature>
<dbReference type="Gene3D" id="3.50.50.60">
    <property type="entry name" value="FAD/NAD(P)-binding domain"/>
    <property type="match status" value="1"/>
</dbReference>
<dbReference type="SUPFAM" id="SSF51905">
    <property type="entry name" value="FAD/NAD(P)-binding domain"/>
    <property type="match status" value="1"/>
</dbReference>
<dbReference type="Proteomes" id="UP000664132">
    <property type="component" value="Unassembled WGS sequence"/>
</dbReference>
<name>A0A8H7TEI8_9HELO</name>
<dbReference type="EMBL" id="JAFJYH010000146">
    <property type="protein sequence ID" value="KAG4417737.1"/>
    <property type="molecule type" value="Genomic_DNA"/>
</dbReference>
<dbReference type="InterPro" id="IPR050493">
    <property type="entry name" value="FAD-dep_Monooxygenase_BioMet"/>
</dbReference>
<organism evidence="7 8">
    <name type="scientific">Cadophora malorum</name>
    <dbReference type="NCBI Taxonomy" id="108018"/>
    <lineage>
        <taxon>Eukaryota</taxon>
        <taxon>Fungi</taxon>
        <taxon>Dikarya</taxon>
        <taxon>Ascomycota</taxon>
        <taxon>Pezizomycotina</taxon>
        <taxon>Leotiomycetes</taxon>
        <taxon>Helotiales</taxon>
        <taxon>Ploettnerulaceae</taxon>
        <taxon>Cadophora</taxon>
    </lineage>
</organism>
<dbReference type="PANTHER" id="PTHR13789:SF309">
    <property type="entry name" value="PUTATIVE (AFU_ORTHOLOGUE AFUA_6G14510)-RELATED"/>
    <property type="match status" value="1"/>
</dbReference>
<accession>A0A8H7TEI8</accession>
<evidence type="ECO:0000256" key="2">
    <source>
        <dbReference type="ARBA" id="ARBA00022630"/>
    </source>
</evidence>
<evidence type="ECO:0000313" key="8">
    <source>
        <dbReference type="Proteomes" id="UP000664132"/>
    </source>
</evidence>
<evidence type="ECO:0000256" key="4">
    <source>
        <dbReference type="ARBA" id="ARBA00023002"/>
    </source>
</evidence>
<proteinExistence type="inferred from homology"/>
<protein>
    <recommendedName>
        <fullName evidence="6">FAD-binding domain-containing protein</fullName>
    </recommendedName>
</protein>
<dbReference type="PRINTS" id="PR00420">
    <property type="entry name" value="RNGMNOXGNASE"/>
</dbReference>
<dbReference type="GO" id="GO:0071949">
    <property type="term" value="F:FAD binding"/>
    <property type="evidence" value="ECO:0007669"/>
    <property type="project" value="InterPro"/>
</dbReference>
<dbReference type="InterPro" id="IPR002938">
    <property type="entry name" value="FAD-bd"/>
</dbReference>
<sequence>MLIPEMSKFNKAIIIGGGPTGLSAALLLKKNNHITPVVYDAYPKSTTVGGAIGLQPNGLRILKDLGLYDELLARGSSGGKVILHSIKGSVIGELDFISWSKKQTGCDQLEIRRDDLLEVLCQAAQNEGIEVHYNKTLSKVTEGDQQVTATFSDGTTDTGDFLLGCDGLRSTVRNSYVDPDVEPEYSGITDIFSLVPTSDHPTPAGLGRQTHATFTTEGCFAVMCCRAQQDINYWFFSSELPASVSGVEEIDFKPIIHNAANKIAGEWGDVLRILVDKSKNLRFYPIWTLPLGGKWYKGRCLLLGDAAHAMSPHAGQGVSMALEDAVYFSRLLGETSLGLNDIFRRYDEKRRPRTDAVYKAAKRNGASRKKTGPWRIWFNEIVLTVFLAVYRIFNLQSFGIGQKLAAYDIKEEPLWYIS</sequence>
<gene>
    <name evidence="7" type="ORF">IFR04_009106</name>
</gene>
<keyword evidence="3" id="KW-0274">FAD</keyword>
<evidence type="ECO:0000256" key="1">
    <source>
        <dbReference type="ARBA" id="ARBA00007992"/>
    </source>
</evidence>
<dbReference type="GO" id="GO:0004497">
    <property type="term" value="F:monooxygenase activity"/>
    <property type="evidence" value="ECO:0007669"/>
    <property type="project" value="UniProtKB-KW"/>
</dbReference>
<dbReference type="InterPro" id="IPR036188">
    <property type="entry name" value="FAD/NAD-bd_sf"/>
</dbReference>